<dbReference type="PANTHER" id="PTHR21039:SF0">
    <property type="entry name" value="HISTIDINOL-PHOSPHATASE"/>
    <property type="match status" value="1"/>
</dbReference>
<reference evidence="10 11" key="1">
    <citation type="journal article" date="2015" name="Infect. Genet. Evol.">
        <title>Genomic sequences of six botulinum neurotoxin-producing strains representing three clostridial species illustrate the mobility and diversity of botulinum neurotoxin genes.</title>
        <authorList>
            <person name="Smith T.J."/>
            <person name="Hill K.K."/>
            <person name="Xie G."/>
            <person name="Foley B.T."/>
            <person name="Williamson C.H."/>
            <person name="Foster J.T."/>
            <person name="Johnson S.L."/>
            <person name="Chertkov O."/>
            <person name="Teshima H."/>
            <person name="Gibbons H.S."/>
            <person name="Johnsky L.A."/>
            <person name="Karavis M.A."/>
            <person name="Smith L.A."/>
        </authorList>
    </citation>
    <scope>NUCLEOTIDE SEQUENCE [LARGE SCALE GENOMIC DNA]</scope>
    <source>
        <strain evidence="10">Sullivan</strain>
    </source>
</reference>
<dbReference type="Proteomes" id="UP000030635">
    <property type="component" value="Chromosome"/>
</dbReference>
<dbReference type="NCBIfam" id="TIGR01856">
    <property type="entry name" value="hisJ_fam"/>
    <property type="match status" value="1"/>
</dbReference>
<dbReference type="InterPro" id="IPR004013">
    <property type="entry name" value="PHP_dom"/>
</dbReference>
<dbReference type="SUPFAM" id="SSF89550">
    <property type="entry name" value="PHP domain-like"/>
    <property type="match status" value="1"/>
</dbReference>
<dbReference type="Gene3D" id="3.20.20.140">
    <property type="entry name" value="Metal-dependent hydrolases"/>
    <property type="match status" value="1"/>
</dbReference>
<evidence type="ECO:0000256" key="1">
    <source>
        <dbReference type="ARBA" id="ARBA00004970"/>
    </source>
</evidence>
<dbReference type="STRING" id="1561.NPD11_1132"/>
<evidence type="ECO:0000259" key="9">
    <source>
        <dbReference type="Pfam" id="PF02811"/>
    </source>
</evidence>
<evidence type="ECO:0000313" key="10">
    <source>
        <dbReference type="EMBL" id="AIY84049.1"/>
    </source>
</evidence>
<dbReference type="GO" id="GO:0005737">
    <property type="term" value="C:cytoplasm"/>
    <property type="evidence" value="ECO:0007669"/>
    <property type="project" value="TreeGrafter"/>
</dbReference>
<dbReference type="InterPro" id="IPR010140">
    <property type="entry name" value="Histidinol_P_phosphatase_HisJ"/>
</dbReference>
<evidence type="ECO:0000256" key="6">
    <source>
        <dbReference type="ARBA" id="ARBA00023102"/>
    </source>
</evidence>
<evidence type="ECO:0000256" key="2">
    <source>
        <dbReference type="ARBA" id="ARBA00009152"/>
    </source>
</evidence>
<dbReference type="PANTHER" id="PTHR21039">
    <property type="entry name" value="HISTIDINOL PHOSPHATASE-RELATED"/>
    <property type="match status" value="1"/>
</dbReference>
<organism evidence="10 11">
    <name type="scientific">Clostridium baratii str. Sullivan</name>
    <dbReference type="NCBI Taxonomy" id="1415775"/>
    <lineage>
        <taxon>Bacteria</taxon>
        <taxon>Bacillati</taxon>
        <taxon>Bacillota</taxon>
        <taxon>Clostridia</taxon>
        <taxon>Eubacteriales</taxon>
        <taxon>Clostridiaceae</taxon>
        <taxon>Clostridium</taxon>
    </lineage>
</organism>
<evidence type="ECO:0000256" key="4">
    <source>
        <dbReference type="ARBA" id="ARBA00022605"/>
    </source>
</evidence>
<evidence type="ECO:0000256" key="5">
    <source>
        <dbReference type="ARBA" id="ARBA00022801"/>
    </source>
</evidence>
<dbReference type="EMBL" id="CP006905">
    <property type="protein sequence ID" value="AIY84049.1"/>
    <property type="molecule type" value="Genomic_DNA"/>
</dbReference>
<dbReference type="GO" id="GO:0000105">
    <property type="term" value="P:L-histidine biosynthetic process"/>
    <property type="evidence" value="ECO:0007669"/>
    <property type="project" value="UniProtKB-UniRule"/>
</dbReference>
<keyword evidence="11" id="KW-1185">Reference proteome</keyword>
<dbReference type="InterPro" id="IPR016195">
    <property type="entry name" value="Pol/histidinol_Pase-like"/>
</dbReference>
<dbReference type="EC" id="3.1.3.15" evidence="3 8"/>
<dbReference type="OrthoDB" id="9775255at2"/>
<dbReference type="NCBIfam" id="NF004086">
    <property type="entry name" value="PRK05588.1"/>
    <property type="match status" value="1"/>
</dbReference>
<evidence type="ECO:0000256" key="7">
    <source>
        <dbReference type="ARBA" id="ARBA00049158"/>
    </source>
</evidence>
<dbReference type="GO" id="GO:0004401">
    <property type="term" value="F:histidinol-phosphatase activity"/>
    <property type="evidence" value="ECO:0007669"/>
    <property type="project" value="UniProtKB-UniRule"/>
</dbReference>
<dbReference type="RefSeq" id="WP_039314091.1">
    <property type="nucleotide sequence ID" value="NZ_CP006905.1"/>
</dbReference>
<comment type="similarity">
    <text evidence="2 8">Belongs to the PHP hydrolase family. HisK subfamily.</text>
</comment>
<sequence>MIFDSHMHTELSSDSKMTIDEVIKRGQDLNIGTILTEHMDYNYPVPDLFKVDCDNFFDKYGRYRIDKLLLGIEIGLSKSILDKNNELSKKYPFDFILGSIHSINDIDIFSDPNKDFISKKDYFISYFNEMIRDINDFDNFDSLAHIDYPCRYLNFKDNEIYFNEFPDYIDEVFKIIISKGKVLELNSRRIDIKASEDALLKLYKRYRELGGKYITLGSDAHNKESIGINFDIALDMAHEAKLTPIYFKERKPEIITL</sequence>
<feature type="domain" description="PHP" evidence="9">
    <location>
        <begin position="4"/>
        <end position="187"/>
    </location>
</feature>
<keyword evidence="6 8" id="KW-0368">Histidine biosynthesis</keyword>
<evidence type="ECO:0000313" key="11">
    <source>
        <dbReference type="Proteomes" id="UP000030635"/>
    </source>
</evidence>
<protein>
    <recommendedName>
        <fullName evidence="3 8">Histidinol-phosphatase</fullName>
        <shortName evidence="8">HolPase</shortName>
        <ecNumber evidence="3 8">3.1.3.15</ecNumber>
    </recommendedName>
</protein>
<dbReference type="HOGENOM" id="CLU_054611_3_0_9"/>
<comment type="pathway">
    <text evidence="1 8">Amino-acid biosynthesis; L-histidine biosynthesis; L-histidine from 5-phospho-alpha-D-ribose 1-diphosphate: step 8/9.</text>
</comment>
<dbReference type="eggNOG" id="COG1387">
    <property type="taxonomic scope" value="Bacteria"/>
</dbReference>
<dbReference type="UniPathway" id="UPA00031">
    <property type="reaction ID" value="UER00013"/>
</dbReference>
<proteinExistence type="inferred from homology"/>
<evidence type="ECO:0000256" key="8">
    <source>
        <dbReference type="RuleBase" id="RU366003"/>
    </source>
</evidence>
<accession>A0A0A7FWM5</accession>
<name>A0A0A7FWM5_9CLOT</name>
<gene>
    <name evidence="10" type="ORF">U729_1883</name>
</gene>
<dbReference type="AlphaFoldDB" id="A0A0A7FWM5"/>
<keyword evidence="4 8" id="KW-0028">Amino-acid biosynthesis</keyword>
<keyword evidence="5 8" id="KW-0378">Hydrolase</keyword>
<dbReference type="KEGG" id="cbv:U729_1883"/>
<comment type="catalytic activity">
    <reaction evidence="7 8">
        <text>L-histidinol phosphate + H2O = L-histidinol + phosphate</text>
        <dbReference type="Rhea" id="RHEA:14465"/>
        <dbReference type="ChEBI" id="CHEBI:15377"/>
        <dbReference type="ChEBI" id="CHEBI:43474"/>
        <dbReference type="ChEBI" id="CHEBI:57699"/>
        <dbReference type="ChEBI" id="CHEBI:57980"/>
        <dbReference type="EC" id="3.1.3.15"/>
    </reaction>
</comment>
<dbReference type="Pfam" id="PF02811">
    <property type="entry name" value="PHP"/>
    <property type="match status" value="1"/>
</dbReference>
<evidence type="ECO:0000256" key="3">
    <source>
        <dbReference type="ARBA" id="ARBA00013085"/>
    </source>
</evidence>